<accession>A0AAE0LKR0</accession>
<dbReference type="AlphaFoldDB" id="A0AAE0LKR0"/>
<reference evidence="1 2" key="1">
    <citation type="journal article" date="2015" name="Genome Biol. Evol.">
        <title>Comparative Genomics of a Bacterivorous Green Alga Reveals Evolutionary Causalities and Consequences of Phago-Mixotrophic Mode of Nutrition.</title>
        <authorList>
            <person name="Burns J.A."/>
            <person name="Paasch A."/>
            <person name="Narechania A."/>
            <person name="Kim E."/>
        </authorList>
    </citation>
    <scope>NUCLEOTIDE SEQUENCE [LARGE SCALE GENOMIC DNA]</scope>
    <source>
        <strain evidence="1 2">PLY_AMNH</strain>
    </source>
</reference>
<evidence type="ECO:0000313" key="2">
    <source>
        <dbReference type="Proteomes" id="UP001190700"/>
    </source>
</evidence>
<name>A0AAE0LKR0_9CHLO</name>
<dbReference type="PANTHER" id="PTHR46366">
    <property type="entry name" value="PRO-APOPTOTIC SERINE PROTEASE NMA111"/>
    <property type="match status" value="1"/>
</dbReference>
<comment type="caution">
    <text evidence="1">The sequence shown here is derived from an EMBL/GenBank/DDBJ whole genome shotgun (WGS) entry which is preliminary data.</text>
</comment>
<dbReference type="InterPro" id="IPR009003">
    <property type="entry name" value="Peptidase_S1_PA"/>
</dbReference>
<dbReference type="PANTHER" id="PTHR46366:SF1">
    <property type="entry name" value="PDZ DOMAIN-CONTAINING PROTEIN C1685.05"/>
    <property type="match status" value="1"/>
</dbReference>
<sequence>MWGGVSEAVGEQGGSSGSPVIDILGRAIGLNAGSRTRTNTAYFLPLPRVARALGLLRQCCPAEGLVPQRWSTPHLPRGTMQATFTYIGFDEVRRLGVRRETEASVREAVPDATGMLVVDTVIPGGPAAKVCPSAMVLPEHCCDGFPFRPWLPYSAVAASGFCQAPSPGGPLDL</sequence>
<dbReference type="SUPFAM" id="SSF50494">
    <property type="entry name" value="Trypsin-like serine proteases"/>
    <property type="match status" value="1"/>
</dbReference>
<keyword evidence="2" id="KW-1185">Reference proteome</keyword>
<proteinExistence type="predicted"/>
<evidence type="ECO:0000313" key="1">
    <source>
        <dbReference type="EMBL" id="KAK3288425.1"/>
    </source>
</evidence>
<dbReference type="EMBL" id="LGRX02000482">
    <property type="protein sequence ID" value="KAK3288425.1"/>
    <property type="molecule type" value="Genomic_DNA"/>
</dbReference>
<dbReference type="Proteomes" id="UP001190700">
    <property type="component" value="Unassembled WGS sequence"/>
</dbReference>
<organism evidence="1 2">
    <name type="scientific">Cymbomonas tetramitiformis</name>
    <dbReference type="NCBI Taxonomy" id="36881"/>
    <lineage>
        <taxon>Eukaryota</taxon>
        <taxon>Viridiplantae</taxon>
        <taxon>Chlorophyta</taxon>
        <taxon>Pyramimonadophyceae</taxon>
        <taxon>Pyramimonadales</taxon>
        <taxon>Pyramimonadaceae</taxon>
        <taxon>Cymbomonas</taxon>
    </lineage>
</organism>
<protein>
    <submittedName>
        <fullName evidence="1">Uncharacterized protein</fullName>
    </submittedName>
</protein>
<gene>
    <name evidence="1" type="ORF">CYMTET_4082</name>
</gene>